<dbReference type="PANTHER" id="PTHR43721">
    <property type="entry name" value="ELONGATION FACTOR TU-RELATED"/>
    <property type="match status" value="1"/>
</dbReference>
<keyword evidence="13" id="KW-1185">Reference proteome</keyword>
<evidence type="ECO:0000256" key="2">
    <source>
        <dbReference type="ARBA" id="ARBA00022490"/>
    </source>
</evidence>
<keyword evidence="3 10" id="KW-0547">Nucleotide-binding</keyword>
<keyword evidence="8 10" id="KW-0342">GTP-binding</keyword>
<protein>
    <recommendedName>
        <fullName evidence="9 10">Elongation factor Tu</fullName>
        <shortName evidence="10">EF-Tu</shortName>
        <ecNumber evidence="10">3.6.5.3</ecNumber>
    </recommendedName>
</protein>
<dbReference type="AlphaFoldDB" id="A0A511JFT9"/>
<dbReference type="GO" id="GO:0003924">
    <property type="term" value="F:GTPase activity"/>
    <property type="evidence" value="ECO:0007669"/>
    <property type="project" value="UniProtKB-UniRule"/>
</dbReference>
<evidence type="ECO:0000256" key="5">
    <source>
        <dbReference type="ARBA" id="ARBA00022801"/>
    </source>
</evidence>
<comment type="catalytic activity">
    <reaction evidence="10">
        <text>GTP + H2O = GDP + phosphate + H(+)</text>
        <dbReference type="Rhea" id="RHEA:19669"/>
        <dbReference type="ChEBI" id="CHEBI:15377"/>
        <dbReference type="ChEBI" id="CHEBI:15378"/>
        <dbReference type="ChEBI" id="CHEBI:37565"/>
        <dbReference type="ChEBI" id="CHEBI:43474"/>
        <dbReference type="ChEBI" id="CHEBI:58189"/>
        <dbReference type="EC" id="3.6.5.3"/>
    </reaction>
</comment>
<dbReference type="GO" id="GO:0000287">
    <property type="term" value="F:magnesium ion binding"/>
    <property type="evidence" value="ECO:0007669"/>
    <property type="project" value="UniProtKB-UniRule"/>
</dbReference>
<dbReference type="SUPFAM" id="SSF50447">
    <property type="entry name" value="Translation proteins"/>
    <property type="match status" value="1"/>
</dbReference>
<dbReference type="InterPro" id="IPR004160">
    <property type="entry name" value="Transl_elong_EFTu/EF1A_C"/>
</dbReference>
<keyword evidence="5 10" id="KW-0378">Hydrolase</keyword>
<dbReference type="PROSITE" id="PS00301">
    <property type="entry name" value="G_TR_1"/>
    <property type="match status" value="1"/>
</dbReference>
<keyword evidence="2 10" id="KW-0963">Cytoplasm</keyword>
<reference evidence="12 13" key="1">
    <citation type="submission" date="2019-07" db="EMBL/GenBank/DDBJ databases">
        <title>Whole genome shotgun sequence of Cellulomonas terrae NBRC 100819.</title>
        <authorList>
            <person name="Hosoyama A."/>
            <person name="Uohara A."/>
            <person name="Ohji S."/>
            <person name="Ichikawa N."/>
        </authorList>
    </citation>
    <scope>NUCLEOTIDE SEQUENCE [LARGE SCALE GENOMIC DNA]</scope>
    <source>
        <strain evidence="12 13">NBRC 100819</strain>
    </source>
</reference>
<dbReference type="InterPro" id="IPR009001">
    <property type="entry name" value="Transl_elong_EF1A/Init_IF2_C"/>
</dbReference>
<keyword evidence="10" id="KW-0479">Metal-binding</keyword>
<dbReference type="NCBIfam" id="NF009372">
    <property type="entry name" value="PRK12735.1"/>
    <property type="match status" value="1"/>
</dbReference>
<dbReference type="Gene3D" id="3.40.50.300">
    <property type="entry name" value="P-loop containing nucleotide triphosphate hydrolases"/>
    <property type="match status" value="1"/>
</dbReference>
<dbReference type="InterPro" id="IPR004161">
    <property type="entry name" value="EFTu-like_2"/>
</dbReference>
<keyword evidence="7 10" id="KW-0648">Protein biosynthesis</keyword>
<dbReference type="NCBIfam" id="NF009373">
    <property type="entry name" value="PRK12736.1"/>
    <property type="match status" value="1"/>
</dbReference>
<dbReference type="CDD" id="cd03697">
    <property type="entry name" value="EFTU_II"/>
    <property type="match status" value="1"/>
</dbReference>
<dbReference type="InterPro" id="IPR031157">
    <property type="entry name" value="G_TR_CS"/>
</dbReference>
<feature type="binding site" evidence="10">
    <location>
        <position position="26"/>
    </location>
    <ligand>
        <name>Mg(2+)</name>
        <dbReference type="ChEBI" id="CHEBI:18420"/>
    </ligand>
</feature>
<dbReference type="PANTHER" id="PTHR43721:SF22">
    <property type="entry name" value="ELONGATION FACTOR TU, MITOCHONDRIAL"/>
    <property type="match status" value="1"/>
</dbReference>
<dbReference type="GO" id="GO:0005829">
    <property type="term" value="C:cytosol"/>
    <property type="evidence" value="ECO:0007669"/>
    <property type="project" value="TreeGrafter"/>
</dbReference>
<dbReference type="InterPro" id="IPR033720">
    <property type="entry name" value="EFTU_2"/>
</dbReference>
<dbReference type="CDD" id="cd01884">
    <property type="entry name" value="EF_Tu"/>
    <property type="match status" value="1"/>
</dbReference>
<evidence type="ECO:0000313" key="13">
    <source>
        <dbReference type="Proteomes" id="UP000321049"/>
    </source>
</evidence>
<gene>
    <name evidence="12" type="primary">tufA</name>
    <name evidence="10" type="synonym">tuf</name>
    <name evidence="12" type="ORF">CTE05_02260</name>
</gene>
<evidence type="ECO:0000256" key="6">
    <source>
        <dbReference type="ARBA" id="ARBA00022842"/>
    </source>
</evidence>
<dbReference type="NCBIfam" id="TIGR00231">
    <property type="entry name" value="small_GTP"/>
    <property type="match status" value="1"/>
</dbReference>
<dbReference type="InterPro" id="IPR027417">
    <property type="entry name" value="P-loop_NTPase"/>
</dbReference>
<proteinExistence type="inferred from homology"/>
<dbReference type="SUPFAM" id="SSF52540">
    <property type="entry name" value="P-loop containing nucleoside triphosphate hydrolases"/>
    <property type="match status" value="1"/>
</dbReference>
<dbReference type="GO" id="GO:0003746">
    <property type="term" value="F:translation elongation factor activity"/>
    <property type="evidence" value="ECO:0007669"/>
    <property type="project" value="UniProtKB-UniRule"/>
</dbReference>
<evidence type="ECO:0000256" key="4">
    <source>
        <dbReference type="ARBA" id="ARBA00022768"/>
    </source>
</evidence>
<evidence type="ECO:0000256" key="8">
    <source>
        <dbReference type="ARBA" id="ARBA00023134"/>
    </source>
</evidence>
<comment type="function">
    <text evidence="10">GTP hydrolase that promotes the GTP-dependent binding of aminoacyl-tRNA to the A-site of ribosomes during protein biosynthesis.</text>
</comment>
<feature type="binding site" evidence="10">
    <location>
        <begin position="138"/>
        <end position="141"/>
    </location>
    <ligand>
        <name>GTP</name>
        <dbReference type="ChEBI" id="CHEBI:37565"/>
    </ligand>
</feature>
<dbReference type="InterPro" id="IPR050055">
    <property type="entry name" value="EF-Tu_GTPase"/>
</dbReference>
<keyword evidence="6 10" id="KW-0460">Magnesium</keyword>
<evidence type="ECO:0000256" key="1">
    <source>
        <dbReference type="ARBA" id="ARBA00007249"/>
    </source>
</evidence>
<dbReference type="OrthoDB" id="9803139at2"/>
<dbReference type="GO" id="GO:0005525">
    <property type="term" value="F:GTP binding"/>
    <property type="evidence" value="ECO:0007669"/>
    <property type="project" value="UniProtKB-UniRule"/>
</dbReference>
<dbReference type="InterPro" id="IPR004541">
    <property type="entry name" value="Transl_elong_EFTu/EF1A_bac/org"/>
</dbReference>
<evidence type="ECO:0000256" key="3">
    <source>
        <dbReference type="ARBA" id="ARBA00022741"/>
    </source>
</evidence>
<dbReference type="NCBIfam" id="NF000766">
    <property type="entry name" value="PRK00049.1"/>
    <property type="match status" value="1"/>
</dbReference>
<evidence type="ECO:0000313" key="12">
    <source>
        <dbReference type="EMBL" id="GEL96679.1"/>
    </source>
</evidence>
<dbReference type="InterPro" id="IPR009000">
    <property type="entry name" value="Transl_B-barrel_sf"/>
</dbReference>
<dbReference type="InterPro" id="IPR041709">
    <property type="entry name" value="EF-Tu_GTP-bd"/>
</dbReference>
<organism evidence="12 13">
    <name type="scientific">Cellulomonas terrae</name>
    <dbReference type="NCBI Taxonomy" id="311234"/>
    <lineage>
        <taxon>Bacteria</taxon>
        <taxon>Bacillati</taxon>
        <taxon>Actinomycetota</taxon>
        <taxon>Actinomycetes</taxon>
        <taxon>Micrococcales</taxon>
        <taxon>Cellulomonadaceae</taxon>
        <taxon>Cellulomonas</taxon>
    </lineage>
</organism>
<dbReference type="InterPro" id="IPR005225">
    <property type="entry name" value="Small_GTP-bd"/>
</dbReference>
<comment type="caution">
    <text evidence="12">The sequence shown here is derived from an EMBL/GenBank/DDBJ whole genome shotgun (WGS) entry which is preliminary data.</text>
</comment>
<dbReference type="Pfam" id="PF03143">
    <property type="entry name" value="GTP_EFTU_D3"/>
    <property type="match status" value="1"/>
</dbReference>
<dbReference type="Pfam" id="PF00009">
    <property type="entry name" value="GTP_EFTU"/>
    <property type="match status" value="1"/>
</dbReference>
<dbReference type="Pfam" id="PF03144">
    <property type="entry name" value="GTP_EFTU_D2"/>
    <property type="match status" value="1"/>
</dbReference>
<evidence type="ECO:0000256" key="10">
    <source>
        <dbReference type="HAMAP-Rule" id="MF_00118"/>
    </source>
</evidence>
<accession>A0A511JFT9</accession>
<dbReference type="EMBL" id="BJWH01000001">
    <property type="protein sequence ID" value="GEL96679.1"/>
    <property type="molecule type" value="Genomic_DNA"/>
</dbReference>
<dbReference type="CDD" id="cd03707">
    <property type="entry name" value="EFTU_III"/>
    <property type="match status" value="1"/>
</dbReference>
<dbReference type="InterPro" id="IPR000795">
    <property type="entry name" value="T_Tr_GTP-bd_dom"/>
</dbReference>
<dbReference type="Gene3D" id="2.40.30.10">
    <property type="entry name" value="Translation factors"/>
    <property type="match status" value="2"/>
</dbReference>
<evidence type="ECO:0000256" key="9">
    <source>
        <dbReference type="ARBA" id="ARBA00029554"/>
    </source>
</evidence>
<comment type="subcellular location">
    <subcellularLocation>
        <location evidence="10">Cytoplasm</location>
    </subcellularLocation>
</comment>
<comment type="similarity">
    <text evidence="1 10">Belongs to the TRAFAC class translation factor GTPase superfamily. Classic translation factor GTPase family. EF-Tu/EF-1A subfamily.</text>
</comment>
<sequence>MGKAKFERTKPHVNIGTIGHVDHGKTTLTAAISKVLHDKYPDLNPFTPFDEIDKAPEEKQRGITINIAHVEYQTEKRHYAHVDAPGHADYIKNMITGAAQMDGAILVVAATDGPMAQTREHVLLARQVGVPYLLVALNKTDMVDDEEILELVEVEVRELLSAQGFDGDDVPVVRVSGLKALEGDPVWVKSVEDLLTAVDENVPDPVRDIDKPFLMPIEDVFTITGRGTVVTGRVERGKLKVNEEVEIVGIKEKAIKTTVTGVEMFRKLLDYAEAGENVGLLLRGTKREEVERGQVVVKPGSITPHTEFEGQVYILAKDEGGRHNPFYGNYRPQFYFRTTDVTGVITLPEGTEMVMPGDNTEIHVNLIQPIAMEEGLGFAIREGGRTVGSGKVIKIIK</sequence>
<feature type="binding site" evidence="10">
    <location>
        <begin position="19"/>
        <end position="26"/>
    </location>
    <ligand>
        <name>GTP</name>
        <dbReference type="ChEBI" id="CHEBI:37565"/>
    </ligand>
</feature>
<dbReference type="Proteomes" id="UP000321049">
    <property type="component" value="Unassembled WGS sequence"/>
</dbReference>
<dbReference type="RefSeq" id="WP_146844274.1">
    <property type="nucleotide sequence ID" value="NZ_BJWH01000001.1"/>
</dbReference>
<name>A0A511JFT9_9CELL</name>
<dbReference type="NCBIfam" id="TIGR00485">
    <property type="entry name" value="EF-Tu"/>
    <property type="match status" value="1"/>
</dbReference>
<feature type="domain" description="Tr-type G" evidence="11">
    <location>
        <begin position="10"/>
        <end position="206"/>
    </location>
</feature>
<dbReference type="FunFam" id="3.40.50.300:FF:000003">
    <property type="entry name" value="Elongation factor Tu"/>
    <property type="match status" value="1"/>
</dbReference>
<keyword evidence="4 10" id="KW-0251">Elongation factor</keyword>
<dbReference type="SUPFAM" id="SSF50465">
    <property type="entry name" value="EF-Tu/eEF-1alpha/eIF2-gamma C-terminal domain"/>
    <property type="match status" value="1"/>
</dbReference>
<dbReference type="FunFam" id="2.40.30.10:FF:000001">
    <property type="entry name" value="Elongation factor Tu"/>
    <property type="match status" value="1"/>
</dbReference>
<dbReference type="HAMAP" id="MF_00118_B">
    <property type="entry name" value="EF_Tu_B"/>
    <property type="match status" value="1"/>
</dbReference>
<evidence type="ECO:0000259" key="11">
    <source>
        <dbReference type="PROSITE" id="PS51722"/>
    </source>
</evidence>
<dbReference type="PROSITE" id="PS51722">
    <property type="entry name" value="G_TR_2"/>
    <property type="match status" value="1"/>
</dbReference>
<evidence type="ECO:0000256" key="7">
    <source>
        <dbReference type="ARBA" id="ARBA00022917"/>
    </source>
</evidence>
<feature type="binding site" evidence="10">
    <location>
        <begin position="83"/>
        <end position="87"/>
    </location>
    <ligand>
        <name>GTP</name>
        <dbReference type="ChEBI" id="CHEBI:37565"/>
    </ligand>
</feature>
<dbReference type="PRINTS" id="PR00315">
    <property type="entry name" value="ELONGATNFCT"/>
</dbReference>
<dbReference type="EC" id="3.6.5.3" evidence="10"/>
<comment type="subunit">
    <text evidence="10">Monomer.</text>
</comment>